<dbReference type="InterPro" id="IPR036165">
    <property type="entry name" value="YefM-like_sf"/>
</dbReference>
<evidence type="ECO:0000256" key="2">
    <source>
        <dbReference type="RuleBase" id="RU362080"/>
    </source>
</evidence>
<keyword evidence="4" id="KW-1185">Reference proteome</keyword>
<dbReference type="InterPro" id="IPR006442">
    <property type="entry name" value="Antitoxin_Phd/YefM"/>
</dbReference>
<dbReference type="NCBIfam" id="TIGR01552">
    <property type="entry name" value="phd_fam"/>
    <property type="match status" value="1"/>
</dbReference>
<dbReference type="EMBL" id="BMOS01000038">
    <property type="protein sequence ID" value="GGN65575.1"/>
    <property type="molecule type" value="Genomic_DNA"/>
</dbReference>
<comment type="similarity">
    <text evidence="1 2">Belongs to the phD/YefM antitoxin family.</text>
</comment>
<dbReference type="AlphaFoldDB" id="A0A917Y3U0"/>
<evidence type="ECO:0000313" key="3">
    <source>
        <dbReference type="EMBL" id="GGN65575.1"/>
    </source>
</evidence>
<dbReference type="Proteomes" id="UP000624041">
    <property type="component" value="Unassembled WGS sequence"/>
</dbReference>
<comment type="function">
    <text evidence="2">Antitoxin component of a type II toxin-antitoxin (TA) system.</text>
</comment>
<accession>A0A917Y3U0</accession>
<protein>
    <recommendedName>
        <fullName evidence="2">Antitoxin</fullName>
    </recommendedName>
</protein>
<dbReference type="RefSeq" id="WP_188859200.1">
    <property type="nucleotide sequence ID" value="NZ_BMOS01000038.1"/>
</dbReference>
<dbReference type="SUPFAM" id="SSF143120">
    <property type="entry name" value="YefM-like"/>
    <property type="match status" value="1"/>
</dbReference>
<evidence type="ECO:0000313" key="4">
    <source>
        <dbReference type="Proteomes" id="UP000624041"/>
    </source>
</evidence>
<reference evidence="3" key="1">
    <citation type="journal article" date="2014" name="Int. J. Syst. Evol. Microbiol.">
        <title>Complete genome sequence of Corynebacterium casei LMG S-19264T (=DSM 44701T), isolated from a smear-ripened cheese.</title>
        <authorList>
            <consortium name="US DOE Joint Genome Institute (JGI-PGF)"/>
            <person name="Walter F."/>
            <person name="Albersmeier A."/>
            <person name="Kalinowski J."/>
            <person name="Ruckert C."/>
        </authorList>
    </citation>
    <scope>NUCLEOTIDE SEQUENCE</scope>
    <source>
        <strain evidence="3">JCM 17251</strain>
    </source>
</reference>
<organism evidence="3 4">
    <name type="scientific">Oceanobacillus indicireducens</name>
    <dbReference type="NCBI Taxonomy" id="1004261"/>
    <lineage>
        <taxon>Bacteria</taxon>
        <taxon>Bacillati</taxon>
        <taxon>Bacillota</taxon>
        <taxon>Bacilli</taxon>
        <taxon>Bacillales</taxon>
        <taxon>Bacillaceae</taxon>
        <taxon>Oceanobacillus</taxon>
    </lineage>
</organism>
<name>A0A917Y3U0_9BACI</name>
<comment type="caution">
    <text evidence="3">The sequence shown here is derived from an EMBL/GenBank/DDBJ whole genome shotgun (WGS) entry which is preliminary data.</text>
</comment>
<evidence type="ECO:0000256" key="1">
    <source>
        <dbReference type="ARBA" id="ARBA00009981"/>
    </source>
</evidence>
<dbReference type="Pfam" id="PF02604">
    <property type="entry name" value="PhdYeFM_antitox"/>
    <property type="match status" value="1"/>
</dbReference>
<sequence>MIIKSSTSLRNDYNSISKLAHEKEKPVYITKNGEGDLVLMSIDAFEKREAIIDLKEKLLVAEEQRLSGDKTIPLDSVFKESRRKLMKNYDVELLPAADDDLDNIFDYI</sequence>
<reference evidence="3" key="2">
    <citation type="submission" date="2020-09" db="EMBL/GenBank/DDBJ databases">
        <authorList>
            <person name="Sun Q."/>
            <person name="Ohkuma M."/>
        </authorList>
    </citation>
    <scope>NUCLEOTIDE SEQUENCE</scope>
    <source>
        <strain evidence="3">JCM 17251</strain>
    </source>
</reference>
<proteinExistence type="inferred from homology"/>
<gene>
    <name evidence="3" type="ORF">GCM10007971_34550</name>
</gene>